<feature type="transmembrane region" description="Helical" evidence="8">
    <location>
        <begin position="233"/>
        <end position="255"/>
    </location>
</feature>
<protein>
    <recommendedName>
        <fullName evidence="11">Permease</fullName>
    </recommendedName>
</protein>
<dbReference type="AlphaFoldDB" id="A0A1H6W0T9"/>
<dbReference type="Proteomes" id="UP000198866">
    <property type="component" value="Unassembled WGS sequence"/>
</dbReference>
<dbReference type="Pfam" id="PF03773">
    <property type="entry name" value="ArsP_1"/>
    <property type="match status" value="1"/>
</dbReference>
<comment type="similarity">
    <text evidence="2">Belongs to the UPF0718 family.</text>
</comment>
<evidence type="ECO:0008006" key="11">
    <source>
        <dbReference type="Google" id="ProtNLM"/>
    </source>
</evidence>
<keyword evidence="4 8" id="KW-0812">Transmembrane</keyword>
<feature type="transmembrane region" description="Helical" evidence="8">
    <location>
        <begin position="340"/>
        <end position="363"/>
    </location>
</feature>
<feature type="transmembrane region" description="Helical" evidence="8">
    <location>
        <begin position="298"/>
        <end position="320"/>
    </location>
</feature>
<keyword evidence="3" id="KW-1003">Cell membrane</keyword>
<name>A0A1H6W0T9_9BURK</name>
<dbReference type="InterPro" id="IPR005524">
    <property type="entry name" value="DUF318"/>
</dbReference>
<keyword evidence="5 8" id="KW-1133">Transmembrane helix</keyword>
<evidence type="ECO:0000256" key="5">
    <source>
        <dbReference type="ARBA" id="ARBA00022989"/>
    </source>
</evidence>
<accession>A0A1H6W0T9</accession>
<dbReference type="InterPro" id="IPR053166">
    <property type="entry name" value="UPF0718_permease"/>
</dbReference>
<dbReference type="STRING" id="667676.SAMN05192539_1006123"/>
<dbReference type="GO" id="GO:0005886">
    <property type="term" value="C:plasma membrane"/>
    <property type="evidence" value="ECO:0007669"/>
    <property type="project" value="UniProtKB-SubCell"/>
</dbReference>
<evidence type="ECO:0000256" key="6">
    <source>
        <dbReference type="ARBA" id="ARBA00023136"/>
    </source>
</evidence>
<gene>
    <name evidence="9" type="ORF">SAMN05192539_1006123</name>
</gene>
<evidence type="ECO:0000256" key="7">
    <source>
        <dbReference type="SAM" id="MobiDB-lite"/>
    </source>
</evidence>
<feature type="transmembrane region" description="Helical" evidence="8">
    <location>
        <begin position="89"/>
        <end position="114"/>
    </location>
</feature>
<evidence type="ECO:0000256" key="8">
    <source>
        <dbReference type="SAM" id="Phobius"/>
    </source>
</evidence>
<organism evidence="9 10">
    <name type="scientific">Paraburkholderia diazotrophica</name>
    <dbReference type="NCBI Taxonomy" id="667676"/>
    <lineage>
        <taxon>Bacteria</taxon>
        <taxon>Pseudomonadati</taxon>
        <taxon>Pseudomonadota</taxon>
        <taxon>Betaproteobacteria</taxon>
        <taxon>Burkholderiales</taxon>
        <taxon>Burkholderiaceae</taxon>
        <taxon>Paraburkholderia</taxon>
    </lineage>
</organism>
<evidence type="ECO:0000256" key="1">
    <source>
        <dbReference type="ARBA" id="ARBA00004651"/>
    </source>
</evidence>
<dbReference type="OrthoDB" id="9811980at2"/>
<evidence type="ECO:0000313" key="10">
    <source>
        <dbReference type="Proteomes" id="UP000198866"/>
    </source>
</evidence>
<keyword evidence="10" id="KW-1185">Reference proteome</keyword>
<evidence type="ECO:0000313" key="9">
    <source>
        <dbReference type="EMBL" id="SEJ06102.1"/>
    </source>
</evidence>
<feature type="transmembrane region" description="Helical" evidence="8">
    <location>
        <begin position="56"/>
        <end position="77"/>
    </location>
</feature>
<keyword evidence="6 8" id="KW-0472">Membrane</keyword>
<dbReference type="PANTHER" id="PTHR42775:SF1">
    <property type="entry name" value="PERMEASE RV2963-RELATED"/>
    <property type="match status" value="1"/>
</dbReference>
<feature type="transmembrane region" description="Helical" evidence="8">
    <location>
        <begin position="202"/>
        <end position="221"/>
    </location>
</feature>
<evidence type="ECO:0000256" key="3">
    <source>
        <dbReference type="ARBA" id="ARBA00022475"/>
    </source>
</evidence>
<feature type="transmembrane region" description="Helical" evidence="8">
    <location>
        <begin position="12"/>
        <end position="35"/>
    </location>
</feature>
<reference evidence="10" key="1">
    <citation type="submission" date="2016-10" db="EMBL/GenBank/DDBJ databases">
        <authorList>
            <person name="Varghese N."/>
            <person name="Submissions S."/>
        </authorList>
    </citation>
    <scope>NUCLEOTIDE SEQUENCE [LARGE SCALE GENOMIC DNA]</scope>
    <source>
        <strain evidence="10">LMG 26031</strain>
    </source>
</reference>
<evidence type="ECO:0000256" key="4">
    <source>
        <dbReference type="ARBA" id="ARBA00022692"/>
    </source>
</evidence>
<proteinExistence type="inferred from homology"/>
<feature type="region of interest" description="Disordered" evidence="7">
    <location>
        <begin position="384"/>
        <end position="403"/>
    </location>
</feature>
<feature type="transmembrane region" description="Helical" evidence="8">
    <location>
        <begin position="267"/>
        <end position="286"/>
    </location>
</feature>
<dbReference type="PANTHER" id="PTHR42775">
    <property type="entry name" value="PERMEASE RV2963-RELATED"/>
    <property type="match status" value="1"/>
</dbReference>
<dbReference type="RefSeq" id="WP_090865079.1">
    <property type="nucleotide sequence ID" value="NZ_FNYE01000006.1"/>
</dbReference>
<dbReference type="EMBL" id="FNYE01000006">
    <property type="protein sequence ID" value="SEJ06102.1"/>
    <property type="molecule type" value="Genomic_DNA"/>
</dbReference>
<evidence type="ECO:0000256" key="2">
    <source>
        <dbReference type="ARBA" id="ARBA00006386"/>
    </source>
</evidence>
<comment type="subcellular location">
    <subcellularLocation>
        <location evidence="1">Cell membrane</location>
        <topology evidence="1">Multi-pass membrane protein</topology>
    </subcellularLocation>
</comment>
<sequence>MQILSALGHALWMSFTMLWQIFWGLSLGFLFSAVIEVTVSKSEMSKLLPDDSARSLTLASLFGAASSSCSYAAVAMARSMVRKGANFTASMAFQFAATNLVLELGVLMWVLIAWQFAAAEFIGGPVMIIVLVLLFRFFLRDTLKTQAIQQADKGIAGSMEGHAAMSMGEQNGTWKDRLISKDGLTAISHSYMMNWTMLWRDIGLGLIVAGAIAAWVPDSFWQKFFLMSHPTLAMIWGAFIGPLIAVASFTCSVGNVPLAAVLWKGGISFGGVASFIFGDLIILPIVNIYRKYYGGKMTAFMIATFYVAMVAAALTIEALFQAAGWVPHERHTAVVDAAVTFNYTTILDITFGIVFIVLTTVFFRTGGVEMMRMMKSGEYARDDNGHGHHANGAQSSQHDRHPH</sequence>
<feature type="transmembrane region" description="Helical" evidence="8">
    <location>
        <begin position="121"/>
        <end position="139"/>
    </location>
</feature>